<keyword evidence="4" id="KW-0288">FMN</keyword>
<comment type="similarity">
    <text evidence="2">Belongs to the nitroreductase family.</text>
</comment>
<dbReference type="SUPFAM" id="SSF55469">
    <property type="entry name" value="FMN-dependent nitroreductase-like"/>
    <property type="match status" value="1"/>
</dbReference>
<evidence type="ECO:0000313" key="8">
    <source>
        <dbReference type="Proteomes" id="UP000445000"/>
    </source>
</evidence>
<evidence type="ECO:0000256" key="1">
    <source>
        <dbReference type="ARBA" id="ARBA00001917"/>
    </source>
</evidence>
<gene>
    <name evidence="7" type="ORF">GCM10011487_44030</name>
</gene>
<comment type="caution">
    <text evidence="7">The sequence shown here is derived from an EMBL/GenBank/DDBJ whole genome shotgun (WGS) entry which is preliminary data.</text>
</comment>
<reference evidence="8" key="1">
    <citation type="submission" date="2020-01" db="EMBL/GenBank/DDBJ databases">
        <title>'Steroidobacter agaridevorans' sp. nov., agar-degrading bacteria isolated from rhizosphere soils.</title>
        <authorList>
            <person name="Ikenaga M."/>
            <person name="Kataoka M."/>
            <person name="Murouchi A."/>
            <person name="Katsuragi S."/>
            <person name="Sakai M."/>
        </authorList>
    </citation>
    <scope>NUCLEOTIDE SEQUENCE [LARGE SCALE GENOMIC DNA]</scope>
    <source>
        <strain evidence="8">YU21-B</strain>
    </source>
</reference>
<dbReference type="EMBL" id="BLJN01000004">
    <property type="protein sequence ID" value="GFE82403.1"/>
    <property type="molecule type" value="Genomic_DNA"/>
</dbReference>
<comment type="cofactor">
    <cofactor evidence="1">
        <name>FMN</name>
        <dbReference type="ChEBI" id="CHEBI:58210"/>
    </cofactor>
</comment>
<name>A0A829YHP0_9GAMM</name>
<evidence type="ECO:0000259" key="6">
    <source>
        <dbReference type="Pfam" id="PF00881"/>
    </source>
</evidence>
<feature type="domain" description="Nitroreductase" evidence="6">
    <location>
        <begin position="16"/>
        <end position="203"/>
    </location>
</feature>
<evidence type="ECO:0000256" key="2">
    <source>
        <dbReference type="ARBA" id="ARBA00007118"/>
    </source>
</evidence>
<dbReference type="PANTHER" id="PTHR43673">
    <property type="entry name" value="NAD(P)H NITROREDUCTASE YDGI-RELATED"/>
    <property type="match status" value="1"/>
</dbReference>
<dbReference type="RefSeq" id="WP_161814053.1">
    <property type="nucleotide sequence ID" value="NZ_BLJN01000004.1"/>
</dbReference>
<dbReference type="Gene3D" id="3.40.109.10">
    <property type="entry name" value="NADH Oxidase"/>
    <property type="match status" value="1"/>
</dbReference>
<dbReference type="AlphaFoldDB" id="A0A829YHP0"/>
<evidence type="ECO:0000313" key="7">
    <source>
        <dbReference type="EMBL" id="GFE82403.1"/>
    </source>
</evidence>
<dbReference type="Proteomes" id="UP000445000">
    <property type="component" value="Unassembled WGS sequence"/>
</dbReference>
<evidence type="ECO:0000256" key="4">
    <source>
        <dbReference type="ARBA" id="ARBA00022643"/>
    </source>
</evidence>
<accession>A0A829YHP0</accession>
<dbReference type="Pfam" id="PF00881">
    <property type="entry name" value="Nitroreductase"/>
    <property type="match status" value="1"/>
</dbReference>
<dbReference type="CDD" id="cd02136">
    <property type="entry name" value="PnbA_NfnB-like"/>
    <property type="match status" value="1"/>
</dbReference>
<sequence length="228" mass="25251">MTVVEHNGISAFEAVVGRRSVRRFLPTPVSNDVIETILNAAARAPSGVNAQPWMVHIVTGETRERLSRAVTSAAEVGSQSAEYRYLPEVMNEPYLSRRRKIGFDLYALYGIDRRDVAARKEAMLRNYTFFGAPVGLFFVMDRDMTIGSWLDCGMFMQSVMTVARAFGLDTCPQQAWCDHGGVVHQVLDIPAQHILLSGMALGYIDPTAPENKLVTERAPSATFAARHT</sequence>
<keyword evidence="3" id="KW-0285">Flavoprotein</keyword>
<organism evidence="7 8">
    <name type="scientific">Steroidobacter agaridevorans</name>
    <dbReference type="NCBI Taxonomy" id="2695856"/>
    <lineage>
        <taxon>Bacteria</taxon>
        <taxon>Pseudomonadati</taxon>
        <taxon>Pseudomonadota</taxon>
        <taxon>Gammaproteobacteria</taxon>
        <taxon>Steroidobacterales</taxon>
        <taxon>Steroidobacteraceae</taxon>
        <taxon>Steroidobacter</taxon>
    </lineage>
</organism>
<dbReference type="PANTHER" id="PTHR43673:SF2">
    <property type="entry name" value="NITROREDUCTASE"/>
    <property type="match status" value="1"/>
</dbReference>
<dbReference type="GO" id="GO:0016491">
    <property type="term" value="F:oxidoreductase activity"/>
    <property type="evidence" value="ECO:0007669"/>
    <property type="project" value="UniProtKB-KW"/>
</dbReference>
<proteinExistence type="inferred from homology"/>
<protein>
    <submittedName>
        <fullName evidence="7">Nitroreductase</fullName>
    </submittedName>
</protein>
<keyword evidence="8" id="KW-1185">Reference proteome</keyword>
<dbReference type="InterPro" id="IPR029479">
    <property type="entry name" value="Nitroreductase"/>
</dbReference>
<dbReference type="InterPro" id="IPR000415">
    <property type="entry name" value="Nitroreductase-like"/>
</dbReference>
<keyword evidence="5" id="KW-0560">Oxidoreductase</keyword>
<evidence type="ECO:0000256" key="5">
    <source>
        <dbReference type="ARBA" id="ARBA00023002"/>
    </source>
</evidence>
<evidence type="ECO:0000256" key="3">
    <source>
        <dbReference type="ARBA" id="ARBA00022630"/>
    </source>
</evidence>